<dbReference type="Gene3D" id="3.30.1520.10">
    <property type="entry name" value="Phox-like domain"/>
    <property type="match status" value="1"/>
</dbReference>
<keyword evidence="12" id="KW-1185">Reference proteome</keyword>
<comment type="caution">
    <text evidence="11">The sequence shown here is derived from an EMBL/GenBank/DDBJ whole genome shotgun (WGS) entry which is preliminary data.</text>
</comment>
<feature type="compositionally biased region" description="Basic and acidic residues" evidence="9">
    <location>
        <begin position="1"/>
        <end position="13"/>
    </location>
</feature>
<dbReference type="Pfam" id="PF00787">
    <property type="entry name" value="PX"/>
    <property type="match status" value="1"/>
</dbReference>
<feature type="coiled-coil region" evidence="8">
    <location>
        <begin position="248"/>
        <end position="275"/>
    </location>
</feature>
<dbReference type="Gene3D" id="1.20.1270.60">
    <property type="entry name" value="Arfaptin homology (AH) domain/BAR domain"/>
    <property type="match status" value="1"/>
</dbReference>
<dbReference type="GO" id="GO:0000407">
    <property type="term" value="C:phagophore assembly site"/>
    <property type="evidence" value="ECO:0007669"/>
    <property type="project" value="TreeGrafter"/>
</dbReference>
<keyword evidence="4" id="KW-0813">Transport</keyword>
<dbReference type="GO" id="GO:0034727">
    <property type="term" value="P:piecemeal microautophagy of the nucleus"/>
    <property type="evidence" value="ECO:0007669"/>
    <property type="project" value="TreeGrafter"/>
</dbReference>
<dbReference type="EMBL" id="CAJNOR010010083">
    <property type="protein sequence ID" value="CAF1650967.1"/>
    <property type="molecule type" value="Genomic_DNA"/>
</dbReference>
<reference evidence="11" key="1">
    <citation type="submission" date="2021-02" db="EMBL/GenBank/DDBJ databases">
        <authorList>
            <person name="Nowell W R."/>
        </authorList>
    </citation>
    <scope>NUCLEOTIDE SEQUENCE</scope>
</reference>
<dbReference type="GO" id="GO:0000422">
    <property type="term" value="P:autophagy of mitochondrion"/>
    <property type="evidence" value="ECO:0007669"/>
    <property type="project" value="TreeGrafter"/>
</dbReference>
<feature type="region of interest" description="Disordered" evidence="9">
    <location>
        <begin position="210"/>
        <end position="238"/>
    </location>
</feature>
<dbReference type="GO" id="GO:0061709">
    <property type="term" value="P:reticulophagy"/>
    <property type="evidence" value="ECO:0007669"/>
    <property type="project" value="TreeGrafter"/>
</dbReference>
<evidence type="ECO:0000256" key="7">
    <source>
        <dbReference type="ARBA" id="ARBA00023136"/>
    </source>
</evidence>
<dbReference type="PANTHER" id="PTHR45949:SF2">
    <property type="entry name" value="SORTING NEXIN-4"/>
    <property type="match status" value="1"/>
</dbReference>
<sequence length="430" mass="49481">MDDPLSRALREDEQGISNAHENGQSTPNVADSDCLENASSLSISHSHNDWILPSTNERREEVEVNEEQIKIYVGDPKKHKSNLDSFITYLVTTQTYNDGVQINETNVRRRYNDFVWLKNLLDVKYPFNIISPLPVKHTLSKKLHVVADDGEFIRRRMNGELNKTQKSELVFHFRKCSGLQNFLRRIINNPVISIDPSVQLFLTADDEALHSAQQQPNPTSPLTPQMTSSTSNPFRQPIGRGKPIPSEFSRTDNQIQTLQDNLRKLERLSRKIESDQIAIHTEEEHLLSTFKQWLDTERKYDENDSLVETVCNAEQKIVDNQDDLLRTTNTKYIEPINEHVLFTGIVQDVLKRRAQFSDNVTAGNNEEMFDQLTIANETIKADVQRWTEGKDKELMDLFHSMANKKVDFYTQSVNAWEQAAAKLSTPTNQR</sequence>
<evidence type="ECO:0000256" key="2">
    <source>
        <dbReference type="ARBA" id="ARBA00004496"/>
    </source>
</evidence>
<keyword evidence="7" id="KW-0472">Membrane</keyword>
<keyword evidence="6" id="KW-0446">Lipid-binding</keyword>
<accession>A0A816ELQ3</accession>
<feature type="region of interest" description="Disordered" evidence="9">
    <location>
        <begin position="1"/>
        <end position="33"/>
    </location>
</feature>
<feature type="compositionally biased region" description="Polar residues" evidence="9">
    <location>
        <begin position="211"/>
        <end position="234"/>
    </location>
</feature>
<proteinExistence type="inferred from homology"/>
<evidence type="ECO:0000256" key="3">
    <source>
        <dbReference type="ARBA" id="ARBA00010883"/>
    </source>
</evidence>
<evidence type="ECO:0000256" key="1">
    <source>
        <dbReference type="ARBA" id="ARBA00004184"/>
    </source>
</evidence>
<dbReference type="InterPro" id="IPR036871">
    <property type="entry name" value="PX_dom_sf"/>
</dbReference>
<dbReference type="Proteomes" id="UP000663828">
    <property type="component" value="Unassembled WGS sequence"/>
</dbReference>
<evidence type="ECO:0000313" key="12">
    <source>
        <dbReference type="Proteomes" id="UP000663828"/>
    </source>
</evidence>
<gene>
    <name evidence="11" type="ORF">XAT740_LOCUS54964</name>
</gene>
<dbReference type="GO" id="GO:0005769">
    <property type="term" value="C:early endosome"/>
    <property type="evidence" value="ECO:0007669"/>
    <property type="project" value="TreeGrafter"/>
</dbReference>
<evidence type="ECO:0000256" key="8">
    <source>
        <dbReference type="SAM" id="Coils"/>
    </source>
</evidence>
<feature type="domain" description="PX" evidence="10">
    <location>
        <begin position="67"/>
        <end position="209"/>
    </location>
</feature>
<evidence type="ECO:0000256" key="9">
    <source>
        <dbReference type="SAM" id="MobiDB-lite"/>
    </source>
</evidence>
<feature type="compositionally biased region" description="Polar residues" evidence="9">
    <location>
        <begin position="15"/>
        <end position="29"/>
    </location>
</feature>
<name>A0A816ELQ3_ADIRI</name>
<comment type="subcellular location">
    <subcellularLocation>
        <location evidence="2">Cytoplasm</location>
    </subcellularLocation>
    <subcellularLocation>
        <location evidence="1">Endomembrane system</location>
        <topology evidence="1">Peripheral membrane protein</topology>
    </subcellularLocation>
</comment>
<comment type="similarity">
    <text evidence="3">Belongs to the sorting nexin family.</text>
</comment>
<evidence type="ECO:0000256" key="4">
    <source>
        <dbReference type="ARBA" id="ARBA00022448"/>
    </source>
</evidence>
<dbReference type="GO" id="GO:0035091">
    <property type="term" value="F:phosphatidylinositol binding"/>
    <property type="evidence" value="ECO:0007669"/>
    <property type="project" value="InterPro"/>
</dbReference>
<evidence type="ECO:0000259" key="10">
    <source>
        <dbReference type="PROSITE" id="PS50195"/>
    </source>
</evidence>
<dbReference type="PROSITE" id="PS50195">
    <property type="entry name" value="PX"/>
    <property type="match status" value="1"/>
</dbReference>
<dbReference type="GO" id="GO:0032456">
    <property type="term" value="P:endocytic recycling"/>
    <property type="evidence" value="ECO:0007669"/>
    <property type="project" value="TreeGrafter"/>
</dbReference>
<dbReference type="InterPro" id="IPR001683">
    <property type="entry name" value="PX_dom"/>
</dbReference>
<evidence type="ECO:0000256" key="5">
    <source>
        <dbReference type="ARBA" id="ARBA00022490"/>
    </source>
</evidence>
<protein>
    <recommendedName>
        <fullName evidence="10">PX domain-containing protein</fullName>
    </recommendedName>
</protein>
<dbReference type="GO" id="GO:0015031">
    <property type="term" value="P:protein transport"/>
    <property type="evidence" value="ECO:0007669"/>
    <property type="project" value="TreeGrafter"/>
</dbReference>
<dbReference type="PANTHER" id="PTHR45949">
    <property type="entry name" value="SORTING NEXIN-4"/>
    <property type="match status" value="1"/>
</dbReference>
<evidence type="ECO:0000256" key="6">
    <source>
        <dbReference type="ARBA" id="ARBA00023121"/>
    </source>
</evidence>
<dbReference type="InterPro" id="IPR027267">
    <property type="entry name" value="AH/BAR_dom_sf"/>
</dbReference>
<keyword evidence="8" id="KW-0175">Coiled coil</keyword>
<organism evidence="11 12">
    <name type="scientific">Adineta ricciae</name>
    <name type="common">Rotifer</name>
    <dbReference type="NCBI Taxonomy" id="249248"/>
    <lineage>
        <taxon>Eukaryota</taxon>
        <taxon>Metazoa</taxon>
        <taxon>Spiralia</taxon>
        <taxon>Gnathifera</taxon>
        <taxon>Rotifera</taxon>
        <taxon>Eurotatoria</taxon>
        <taxon>Bdelloidea</taxon>
        <taxon>Adinetida</taxon>
        <taxon>Adinetidae</taxon>
        <taxon>Adineta</taxon>
    </lineage>
</organism>
<keyword evidence="5" id="KW-0963">Cytoplasm</keyword>
<dbReference type="SUPFAM" id="SSF64268">
    <property type="entry name" value="PX domain"/>
    <property type="match status" value="1"/>
</dbReference>
<evidence type="ECO:0000313" key="11">
    <source>
        <dbReference type="EMBL" id="CAF1650967.1"/>
    </source>
</evidence>
<dbReference type="AlphaFoldDB" id="A0A816ELQ3"/>
<dbReference type="SMART" id="SM00312">
    <property type="entry name" value="PX"/>
    <property type="match status" value="1"/>
</dbReference>